<evidence type="ECO:0000313" key="3">
    <source>
        <dbReference type="EMBL" id="MBR0673103.1"/>
    </source>
</evidence>
<dbReference type="InterPro" id="IPR000160">
    <property type="entry name" value="GGDEF_dom"/>
</dbReference>
<dbReference type="PANTHER" id="PTHR44757:SF2">
    <property type="entry name" value="BIOFILM ARCHITECTURE MAINTENANCE PROTEIN MBAA"/>
    <property type="match status" value="1"/>
</dbReference>
<comment type="caution">
    <text evidence="3">The sequence shown here is derived from an EMBL/GenBank/DDBJ whole genome shotgun (WGS) entry which is preliminary data.</text>
</comment>
<dbReference type="Pfam" id="PF00990">
    <property type="entry name" value="GGDEF"/>
    <property type="match status" value="1"/>
</dbReference>
<dbReference type="CDD" id="cd01948">
    <property type="entry name" value="EAL"/>
    <property type="match status" value="1"/>
</dbReference>
<sequence length="563" mass="58742">MDGMAEAGTATRPYRAPGRGQIAAAALETLPEGVVSFDARLRVGLVSGRAGALLGLARAGRHVHGLAELLEASPRLDRDATAALIAACLDATTPEAEAGADLRLDGAPGLRFGIRRATAGTWVLSIVVDTALAGGGGVDPLTGLADRAMFEARLAAALDRPARRRVGSAVLLCELEGIRAVNQVLGHAIGEDLLRAAARRLQAAVRDGDLVARMAGEEFAVLQSEVADAAHAAALAGRMVDLLGRPYLIGGETVVVTPRIGVSVAPGDGSEASLLLRRAAMARHAVPASSDGAWRRFSPDMDAHWQETRALEAALRLAVADDQFELHFQPQVALPAGRLTGFEALIRWRHPKRGLLGPSQFLPVAERLGLMRRIGAWVLREACHAAASWPAGLQVAVNLSPCQLDDGALPATVASALKDSGLPPGRLELEVTETVLLASGDSALAQLQALRDRGVGIAMDDFGTGHSSLTQLRAFPFDRLKIDRSFVKDLPAGEDAMAIMRAVTGLGRSLGIAVTAEGVETEPQLRALLAEGCDAAQGYLIGRPVPGSQVPAVIARLAAPVMA</sequence>
<dbReference type="InterPro" id="IPR035919">
    <property type="entry name" value="EAL_sf"/>
</dbReference>
<dbReference type="SUPFAM" id="SSF141868">
    <property type="entry name" value="EAL domain-like"/>
    <property type="match status" value="1"/>
</dbReference>
<feature type="domain" description="EAL" evidence="1">
    <location>
        <begin position="308"/>
        <end position="558"/>
    </location>
</feature>
<dbReference type="RefSeq" id="WP_211863517.1">
    <property type="nucleotide sequence ID" value="NZ_JAAEDM010000059.1"/>
</dbReference>
<dbReference type="InterPro" id="IPR043128">
    <property type="entry name" value="Rev_trsase/Diguanyl_cyclase"/>
</dbReference>
<dbReference type="CDD" id="cd01949">
    <property type="entry name" value="GGDEF"/>
    <property type="match status" value="1"/>
</dbReference>
<dbReference type="InterPro" id="IPR029787">
    <property type="entry name" value="Nucleotide_cyclase"/>
</dbReference>
<dbReference type="Gene3D" id="3.30.70.270">
    <property type="match status" value="1"/>
</dbReference>
<dbReference type="SMART" id="SM00052">
    <property type="entry name" value="EAL"/>
    <property type="match status" value="1"/>
</dbReference>
<reference evidence="3" key="1">
    <citation type="submission" date="2020-01" db="EMBL/GenBank/DDBJ databases">
        <authorList>
            <person name="Rat A."/>
        </authorList>
    </citation>
    <scope>NUCLEOTIDE SEQUENCE</scope>
    <source>
        <strain evidence="3">LMG 31231</strain>
    </source>
</reference>
<name>A0A9X9X124_9PROT</name>
<dbReference type="SUPFAM" id="SSF55073">
    <property type="entry name" value="Nucleotide cyclase"/>
    <property type="match status" value="1"/>
</dbReference>
<protein>
    <submittedName>
        <fullName evidence="3">EAL domain-containing protein</fullName>
    </submittedName>
</protein>
<dbReference type="NCBIfam" id="TIGR00254">
    <property type="entry name" value="GGDEF"/>
    <property type="match status" value="1"/>
</dbReference>
<evidence type="ECO:0000259" key="1">
    <source>
        <dbReference type="PROSITE" id="PS50883"/>
    </source>
</evidence>
<dbReference type="PROSITE" id="PS50883">
    <property type="entry name" value="EAL"/>
    <property type="match status" value="1"/>
</dbReference>
<dbReference type="PROSITE" id="PS50887">
    <property type="entry name" value="GGDEF"/>
    <property type="match status" value="1"/>
</dbReference>
<dbReference type="InterPro" id="IPR052155">
    <property type="entry name" value="Biofilm_reg_signaling"/>
</dbReference>
<dbReference type="Gene3D" id="3.20.20.450">
    <property type="entry name" value="EAL domain"/>
    <property type="match status" value="1"/>
</dbReference>
<dbReference type="EMBL" id="JAAEDM010000059">
    <property type="protein sequence ID" value="MBR0673103.1"/>
    <property type="molecule type" value="Genomic_DNA"/>
</dbReference>
<dbReference type="InterPro" id="IPR001633">
    <property type="entry name" value="EAL_dom"/>
</dbReference>
<dbReference type="SMART" id="SM00267">
    <property type="entry name" value="GGDEF"/>
    <property type="match status" value="1"/>
</dbReference>
<reference evidence="3" key="2">
    <citation type="journal article" date="2021" name="Syst. Appl. Microbiol.">
        <title>Roseomonas hellenica sp. nov., isolated from roots of wild-growing Alkanna tinctoria.</title>
        <authorList>
            <person name="Rat A."/>
            <person name="Naranjo H.D."/>
            <person name="Lebbe L."/>
            <person name="Cnockaert M."/>
            <person name="Krigas N."/>
            <person name="Grigoriadou K."/>
            <person name="Maloupa E."/>
            <person name="Willems A."/>
        </authorList>
    </citation>
    <scope>NUCLEOTIDE SEQUENCE</scope>
    <source>
        <strain evidence="3">LMG 31231</strain>
    </source>
</reference>
<evidence type="ECO:0000313" key="4">
    <source>
        <dbReference type="Proteomes" id="UP001138751"/>
    </source>
</evidence>
<dbReference type="Proteomes" id="UP001138751">
    <property type="component" value="Unassembled WGS sequence"/>
</dbReference>
<gene>
    <name evidence="3" type="ORF">GXW76_18145</name>
</gene>
<dbReference type="Pfam" id="PF00563">
    <property type="entry name" value="EAL"/>
    <property type="match status" value="1"/>
</dbReference>
<keyword evidence="4" id="KW-1185">Reference proteome</keyword>
<dbReference type="AlphaFoldDB" id="A0A9X9X124"/>
<accession>A0A9X9X124</accession>
<evidence type="ECO:0000259" key="2">
    <source>
        <dbReference type="PROSITE" id="PS50887"/>
    </source>
</evidence>
<proteinExistence type="predicted"/>
<dbReference type="PANTHER" id="PTHR44757">
    <property type="entry name" value="DIGUANYLATE CYCLASE DGCP"/>
    <property type="match status" value="1"/>
</dbReference>
<feature type="domain" description="GGDEF" evidence="2">
    <location>
        <begin position="166"/>
        <end position="299"/>
    </location>
</feature>
<organism evidence="3 4">
    <name type="scientific">Neoroseomonas soli</name>
    <dbReference type="NCBI Taxonomy" id="1081025"/>
    <lineage>
        <taxon>Bacteria</taxon>
        <taxon>Pseudomonadati</taxon>
        <taxon>Pseudomonadota</taxon>
        <taxon>Alphaproteobacteria</taxon>
        <taxon>Acetobacterales</taxon>
        <taxon>Acetobacteraceae</taxon>
        <taxon>Neoroseomonas</taxon>
    </lineage>
</organism>